<dbReference type="PANTHER" id="PTHR43081:SF19">
    <property type="entry name" value="PH-SENSITIVE ADENYLATE CYCLASE RV1264"/>
    <property type="match status" value="1"/>
</dbReference>
<dbReference type="GO" id="GO:0035556">
    <property type="term" value="P:intracellular signal transduction"/>
    <property type="evidence" value="ECO:0007669"/>
    <property type="project" value="InterPro"/>
</dbReference>
<organism evidence="3 4">
    <name type="scientific">Limobrevibacterium gyesilva</name>
    <dbReference type="NCBI Taxonomy" id="2991712"/>
    <lineage>
        <taxon>Bacteria</taxon>
        <taxon>Pseudomonadati</taxon>
        <taxon>Pseudomonadota</taxon>
        <taxon>Alphaproteobacteria</taxon>
        <taxon>Acetobacterales</taxon>
        <taxon>Acetobacteraceae</taxon>
        <taxon>Limobrevibacterium</taxon>
    </lineage>
</organism>
<dbReference type="SMART" id="SM00044">
    <property type="entry name" value="CYCc"/>
    <property type="match status" value="1"/>
</dbReference>
<dbReference type="Gene3D" id="3.30.70.1230">
    <property type="entry name" value="Nucleotide cyclase"/>
    <property type="match status" value="1"/>
</dbReference>
<reference evidence="3" key="1">
    <citation type="submission" date="2022-09" db="EMBL/GenBank/DDBJ databases">
        <title>Rhodovastum sp. nov. RN2-1 isolated from soil in Seongnam, South Korea.</title>
        <authorList>
            <person name="Le N.T."/>
        </authorList>
    </citation>
    <scope>NUCLEOTIDE SEQUENCE</scope>
    <source>
        <strain evidence="3">RN2-1</strain>
    </source>
</reference>
<dbReference type="InterPro" id="IPR050697">
    <property type="entry name" value="Adenylyl/Guanylyl_Cyclase_3/4"/>
</dbReference>
<comment type="caution">
    <text evidence="3">The sequence shown here is derived from an EMBL/GenBank/DDBJ whole genome shotgun (WGS) entry which is preliminary data.</text>
</comment>
<keyword evidence="4" id="KW-1185">Reference proteome</keyword>
<evidence type="ECO:0000256" key="1">
    <source>
        <dbReference type="SAM" id="MobiDB-lite"/>
    </source>
</evidence>
<dbReference type="CDD" id="cd07302">
    <property type="entry name" value="CHD"/>
    <property type="match status" value="1"/>
</dbReference>
<dbReference type="PANTHER" id="PTHR43081">
    <property type="entry name" value="ADENYLATE CYCLASE, TERMINAL-DIFFERENTIATION SPECIFIC-RELATED"/>
    <property type="match status" value="1"/>
</dbReference>
<accession>A0AA41YPD5</accession>
<name>A0AA41YPD5_9PROT</name>
<dbReference type="GO" id="GO:0004016">
    <property type="term" value="F:adenylate cyclase activity"/>
    <property type="evidence" value="ECO:0007669"/>
    <property type="project" value="UniProtKB-ARBA"/>
</dbReference>
<dbReference type="InterPro" id="IPR029787">
    <property type="entry name" value="Nucleotide_cyclase"/>
</dbReference>
<feature type="compositionally biased region" description="Pro residues" evidence="1">
    <location>
        <begin position="257"/>
        <end position="281"/>
    </location>
</feature>
<dbReference type="Pfam" id="PF00211">
    <property type="entry name" value="Guanylate_cyc"/>
    <property type="match status" value="1"/>
</dbReference>
<evidence type="ECO:0000313" key="4">
    <source>
        <dbReference type="Proteomes" id="UP001165679"/>
    </source>
</evidence>
<sequence>MSGESTRRLAAIIKADIAGYTRLMGADEKGTHLRVQRLFRELIEPTIAEHRGRLVKTIGDGFLAVFDSPVEAVRCAIVIQQSMVGRNLELPSAQWIRFRIGVNLGDVIVEPDDVFGEGVNVAERLEQLAEPGNIYISGGVYEQIRYKLVCGYQSLGDRKVKNIVDPVPIYRVLPDPAALAKATRSGWSRIGLLGAGSIIVAGVGWYAWNRVARQPVEAVAVATQAPASAAMPRAVASGGVVPEPHEPTASTRAVPRVDPPVPAPDLTPSPPPANPVPPPAARTPAPATEMQAAAVPR</sequence>
<dbReference type="PROSITE" id="PS50125">
    <property type="entry name" value="GUANYLATE_CYCLASE_2"/>
    <property type="match status" value="1"/>
</dbReference>
<dbReference type="GO" id="GO:0006171">
    <property type="term" value="P:cAMP biosynthetic process"/>
    <property type="evidence" value="ECO:0007669"/>
    <property type="project" value="TreeGrafter"/>
</dbReference>
<evidence type="ECO:0000259" key="2">
    <source>
        <dbReference type="PROSITE" id="PS50125"/>
    </source>
</evidence>
<dbReference type="Proteomes" id="UP001165679">
    <property type="component" value="Unassembled WGS sequence"/>
</dbReference>
<protein>
    <submittedName>
        <fullName evidence="3">Adenylate/guanylate cyclase domain-containing protein</fullName>
    </submittedName>
</protein>
<feature type="non-terminal residue" evidence="3">
    <location>
        <position position="297"/>
    </location>
</feature>
<feature type="region of interest" description="Disordered" evidence="1">
    <location>
        <begin position="236"/>
        <end position="297"/>
    </location>
</feature>
<evidence type="ECO:0000313" key="3">
    <source>
        <dbReference type="EMBL" id="MCW3475798.1"/>
    </source>
</evidence>
<dbReference type="InterPro" id="IPR001054">
    <property type="entry name" value="A/G_cyclase"/>
</dbReference>
<dbReference type="RefSeq" id="WP_264714528.1">
    <property type="nucleotide sequence ID" value="NZ_JAPDNT010000012.1"/>
</dbReference>
<gene>
    <name evidence="3" type="ORF">OL599_14560</name>
</gene>
<dbReference type="SUPFAM" id="SSF55073">
    <property type="entry name" value="Nucleotide cyclase"/>
    <property type="match status" value="1"/>
</dbReference>
<proteinExistence type="predicted"/>
<feature type="domain" description="Guanylate cyclase" evidence="2">
    <location>
        <begin position="11"/>
        <end position="126"/>
    </location>
</feature>
<dbReference type="EMBL" id="JAPDNT010000012">
    <property type="protein sequence ID" value="MCW3475798.1"/>
    <property type="molecule type" value="Genomic_DNA"/>
</dbReference>
<dbReference type="AlphaFoldDB" id="A0AA41YPD5"/>
<reference evidence="3" key="2">
    <citation type="submission" date="2022-10" db="EMBL/GenBank/DDBJ databases">
        <authorList>
            <person name="Trinh H.N."/>
        </authorList>
    </citation>
    <scope>NUCLEOTIDE SEQUENCE</scope>
    <source>
        <strain evidence="3">RN2-1</strain>
    </source>
</reference>